<sequence>MHQYVTIFEDGTYKPLPSERQNSKLTITALRLDHFTGCLESSFESAMFSDEQLVTHLTPRRLTSSDMFGGLLKDSNPESC</sequence>
<accession>A0A142IFD3</accession>
<reference evidence="1 2" key="1">
    <citation type="journal article" date="2016" name="Front. Microbiol.">
        <title>Characterization of Novel Bacteriophages for Biocontrol of Bacterial Blight in Leek Caused by Pseudomonas syringae pv. porri.</title>
        <authorList>
            <person name="Rombouts S."/>
            <person name="Lavigne R."/>
        </authorList>
    </citation>
    <scope>NUCLEOTIDE SEQUENCE [LARGE SCALE GENOMIC DNA]</scope>
</reference>
<evidence type="ECO:0000313" key="1">
    <source>
        <dbReference type="EMBL" id="AMR57938.1"/>
    </source>
</evidence>
<gene>
    <name evidence="1" type="ORF">vB_PsyM_KIL5_0041</name>
</gene>
<dbReference type="Proteomes" id="UP000230255">
    <property type="component" value="Segment"/>
</dbReference>
<protein>
    <submittedName>
        <fullName evidence="1">Uncharacterized protein</fullName>
    </submittedName>
</protein>
<dbReference type="EMBL" id="KU130130">
    <property type="protein sequence ID" value="AMR57938.1"/>
    <property type="molecule type" value="Genomic_DNA"/>
</dbReference>
<proteinExistence type="predicted"/>
<organism evidence="1 2">
    <name type="scientific">Pseudomonas phage vB_PsyM_KIL5</name>
    <dbReference type="NCBI Taxonomy" id="1777070"/>
    <lineage>
        <taxon>Viruses</taxon>
        <taxon>Duplodnaviria</taxon>
        <taxon>Heunggongvirae</taxon>
        <taxon>Uroviricota</taxon>
        <taxon>Caudoviricetes</taxon>
        <taxon>Vandenendeviridae</taxon>
        <taxon>Gorskivirinae</taxon>
        <taxon>Flaumdravirus</taxon>
        <taxon>Flaumdravirus KIL4</taxon>
    </lineage>
</organism>
<evidence type="ECO:0000313" key="2">
    <source>
        <dbReference type="Proteomes" id="UP000230255"/>
    </source>
</evidence>
<name>A0A142IFD3_9CAUD</name>